<protein>
    <submittedName>
        <fullName evidence="10">Uncharacterized protein</fullName>
    </submittedName>
</protein>
<evidence type="ECO:0000259" key="8">
    <source>
        <dbReference type="PROSITE" id="PS50119"/>
    </source>
</evidence>
<dbReference type="Ensembl" id="ENSORLT00015008217.1">
    <property type="protein sequence ID" value="ENSORLP00015024339.1"/>
    <property type="gene ID" value="ENSORLG00015004822.1"/>
</dbReference>
<reference key="1">
    <citation type="journal article" date="2007" name="Nature">
        <title>The medaka draft genome and insights into vertebrate genome evolution.</title>
        <authorList>
            <person name="Kasahara M."/>
            <person name="Naruse K."/>
            <person name="Sasaki S."/>
            <person name="Nakatani Y."/>
            <person name="Qu W."/>
            <person name="Ahsan B."/>
            <person name="Yamada T."/>
            <person name="Nagayasu Y."/>
            <person name="Doi K."/>
            <person name="Kasai Y."/>
            <person name="Jindo T."/>
            <person name="Kobayashi D."/>
            <person name="Shimada A."/>
            <person name="Toyoda A."/>
            <person name="Kuroki Y."/>
            <person name="Fujiyama A."/>
            <person name="Sasaki T."/>
            <person name="Shimizu A."/>
            <person name="Asakawa S."/>
            <person name="Shimizu N."/>
            <person name="Hashimoto S."/>
            <person name="Yang J."/>
            <person name="Lee Y."/>
            <person name="Matsushima K."/>
            <person name="Sugano S."/>
            <person name="Sakaizumi M."/>
            <person name="Narita T."/>
            <person name="Ohishi K."/>
            <person name="Haga S."/>
            <person name="Ohta F."/>
            <person name="Nomoto H."/>
            <person name="Nogata K."/>
            <person name="Morishita T."/>
            <person name="Endo T."/>
            <person name="Shin-I T."/>
            <person name="Takeda H."/>
            <person name="Morishita S."/>
            <person name="Kohara Y."/>
        </authorList>
    </citation>
    <scope>NUCLEOTIDE SEQUENCE [LARGE SCALE GENOMIC DNA]</scope>
    <source>
        <strain>Hd-rR</strain>
    </source>
</reference>
<evidence type="ECO:0000313" key="11">
    <source>
        <dbReference type="Proteomes" id="UP000265200"/>
    </source>
</evidence>
<evidence type="ECO:0000256" key="1">
    <source>
        <dbReference type="ARBA" id="ARBA00004496"/>
    </source>
</evidence>
<dbReference type="InterPro" id="IPR018957">
    <property type="entry name" value="Znf_C3HC4_RING-type"/>
</dbReference>
<dbReference type="PROSITE" id="PS50188">
    <property type="entry name" value="B302_SPRY"/>
    <property type="match status" value="1"/>
</dbReference>
<reference evidence="10 11" key="2">
    <citation type="submission" date="2017-04" db="EMBL/GenBank/DDBJ databases">
        <title>CpG methylation of centromeres and impact of large insertions on vertebrate speciation.</title>
        <authorList>
            <person name="Ichikawa K."/>
            <person name="Yoshimura J."/>
            <person name="Morishita S."/>
        </authorList>
    </citation>
    <scope>NUCLEOTIDE SEQUENCE</scope>
    <source>
        <strain evidence="10 11">HSOK</strain>
    </source>
</reference>
<dbReference type="SMART" id="SM00336">
    <property type="entry name" value="BBOX"/>
    <property type="match status" value="1"/>
</dbReference>
<comment type="subcellular location">
    <subcellularLocation>
        <location evidence="1">Cytoplasm</location>
    </subcellularLocation>
</comment>
<dbReference type="GO" id="GO:0008270">
    <property type="term" value="F:zinc ion binding"/>
    <property type="evidence" value="ECO:0007669"/>
    <property type="project" value="UniProtKB-KW"/>
</dbReference>
<dbReference type="SUPFAM" id="SSF49899">
    <property type="entry name" value="Concanavalin A-like lectins/glucanases"/>
    <property type="match status" value="1"/>
</dbReference>
<reference evidence="10" key="4">
    <citation type="submission" date="2025-09" db="UniProtKB">
        <authorList>
            <consortium name="Ensembl"/>
        </authorList>
    </citation>
    <scope>IDENTIFICATION</scope>
    <source>
        <strain evidence="10">HSOK</strain>
    </source>
</reference>
<dbReference type="InterPro" id="IPR050143">
    <property type="entry name" value="TRIM/RBCC"/>
</dbReference>
<accession>A0A3P9IWL6</accession>
<feature type="domain" description="B box-type" evidence="8">
    <location>
        <begin position="193"/>
        <end position="234"/>
    </location>
</feature>
<dbReference type="Pfam" id="PF00622">
    <property type="entry name" value="SPRY"/>
    <property type="match status" value="1"/>
</dbReference>
<dbReference type="SUPFAM" id="SSF57845">
    <property type="entry name" value="B-box zinc-binding domain"/>
    <property type="match status" value="1"/>
</dbReference>
<dbReference type="GO" id="GO:0005737">
    <property type="term" value="C:cytoplasm"/>
    <property type="evidence" value="ECO:0007669"/>
    <property type="project" value="UniProtKB-SubCell"/>
</dbReference>
<dbReference type="InterPro" id="IPR003877">
    <property type="entry name" value="SPRY_dom"/>
</dbReference>
<keyword evidence="5" id="KW-0862">Zinc</keyword>
<feature type="coiled-coil region" evidence="7">
    <location>
        <begin position="321"/>
        <end position="348"/>
    </location>
</feature>
<evidence type="ECO:0000256" key="5">
    <source>
        <dbReference type="ARBA" id="ARBA00022833"/>
    </source>
</evidence>
<dbReference type="InterPro" id="IPR013083">
    <property type="entry name" value="Znf_RING/FYVE/PHD"/>
</dbReference>
<dbReference type="Gene3D" id="2.60.120.920">
    <property type="match status" value="1"/>
</dbReference>
<proteinExistence type="predicted"/>
<evidence type="ECO:0000256" key="3">
    <source>
        <dbReference type="ARBA" id="ARBA00022723"/>
    </source>
</evidence>
<dbReference type="PRINTS" id="PR01407">
    <property type="entry name" value="BUTYPHLNCDUF"/>
</dbReference>
<dbReference type="Pfam" id="PF00097">
    <property type="entry name" value="zf-C3HC4"/>
    <property type="match status" value="1"/>
</dbReference>
<dbReference type="AlphaFoldDB" id="A0A3P9IWL6"/>
<dbReference type="InterPro" id="IPR001870">
    <property type="entry name" value="B30.2/SPRY"/>
</dbReference>
<dbReference type="PROSITE" id="PS50119">
    <property type="entry name" value="ZF_BBOX"/>
    <property type="match status" value="1"/>
</dbReference>
<dbReference type="Proteomes" id="UP000265200">
    <property type="component" value="Chromosome 5"/>
</dbReference>
<evidence type="ECO:0000256" key="7">
    <source>
        <dbReference type="SAM" id="Coils"/>
    </source>
</evidence>
<dbReference type="InterPro" id="IPR006574">
    <property type="entry name" value="PRY"/>
</dbReference>
<organism evidence="10 11">
    <name type="scientific">Oryzias latipes</name>
    <name type="common">Japanese rice fish</name>
    <name type="synonym">Japanese killifish</name>
    <dbReference type="NCBI Taxonomy" id="8090"/>
    <lineage>
        <taxon>Eukaryota</taxon>
        <taxon>Metazoa</taxon>
        <taxon>Chordata</taxon>
        <taxon>Craniata</taxon>
        <taxon>Vertebrata</taxon>
        <taxon>Euteleostomi</taxon>
        <taxon>Actinopterygii</taxon>
        <taxon>Neopterygii</taxon>
        <taxon>Teleostei</taxon>
        <taxon>Neoteleostei</taxon>
        <taxon>Acanthomorphata</taxon>
        <taxon>Ovalentaria</taxon>
        <taxon>Atherinomorphae</taxon>
        <taxon>Beloniformes</taxon>
        <taxon>Adrianichthyidae</taxon>
        <taxon>Oryziinae</taxon>
        <taxon>Oryzias</taxon>
    </lineage>
</organism>
<dbReference type="Gene3D" id="3.30.160.60">
    <property type="entry name" value="Classic Zinc Finger"/>
    <property type="match status" value="1"/>
</dbReference>
<evidence type="ECO:0000256" key="2">
    <source>
        <dbReference type="ARBA" id="ARBA00022490"/>
    </source>
</evidence>
<dbReference type="SMART" id="SM00589">
    <property type="entry name" value="PRY"/>
    <property type="match status" value="1"/>
</dbReference>
<dbReference type="Pfam" id="PF13765">
    <property type="entry name" value="PRY"/>
    <property type="match status" value="1"/>
</dbReference>
<dbReference type="InterPro" id="IPR013320">
    <property type="entry name" value="ConA-like_dom_sf"/>
</dbReference>
<dbReference type="InterPro" id="IPR000315">
    <property type="entry name" value="Znf_B-box"/>
</dbReference>
<dbReference type="SUPFAM" id="SSF57850">
    <property type="entry name" value="RING/U-box"/>
    <property type="match status" value="1"/>
</dbReference>
<evidence type="ECO:0000313" key="10">
    <source>
        <dbReference type="Ensembl" id="ENSORLP00015024339.1"/>
    </source>
</evidence>
<evidence type="ECO:0000256" key="6">
    <source>
        <dbReference type="PROSITE-ProRule" id="PRU00024"/>
    </source>
</evidence>
<keyword evidence="3" id="KW-0479">Metal-binding</keyword>
<keyword evidence="4 6" id="KW-0863">Zinc-finger</keyword>
<dbReference type="InterPro" id="IPR043136">
    <property type="entry name" value="B30.2/SPRY_sf"/>
</dbReference>
<reference evidence="10" key="3">
    <citation type="submission" date="2025-08" db="UniProtKB">
        <authorList>
            <consortium name="Ensembl"/>
        </authorList>
    </citation>
    <scope>IDENTIFICATION</scope>
    <source>
        <strain evidence="10">HSOK</strain>
    </source>
</reference>
<evidence type="ECO:0000259" key="9">
    <source>
        <dbReference type="PROSITE" id="PS50188"/>
    </source>
</evidence>
<dbReference type="PANTHER" id="PTHR24103">
    <property type="entry name" value="E3 UBIQUITIN-PROTEIN LIGASE TRIM"/>
    <property type="match status" value="1"/>
</dbReference>
<feature type="domain" description="B30.2/SPRY" evidence="9">
    <location>
        <begin position="383"/>
        <end position="570"/>
    </location>
</feature>
<dbReference type="Pfam" id="PF00643">
    <property type="entry name" value="zf-B_box"/>
    <property type="match status" value="1"/>
</dbReference>
<keyword evidence="2" id="KW-0963">Cytoplasm</keyword>
<name>A0A3P9IWL6_ORYLA</name>
<sequence length="570" mass="64951">SIFQKQNTSTSVETIENEGGPLCLTDLCILTVKKYFKTKRDAFSEIKTVFVFESDKSEVCIVNEALPPCDAALRWSHVTLARKAEVTFLQRGNVETFAFRFPQTPGRWDSPPLACRREFSSPIKPIRIQEEQRRIREESDFLHSFCRACLKRWWKKKQVLKCPVCNNACGSKRPPCNLALKNACEAFLLERAEPEPLCGLHAESLKLFCLDHQEPVCLICRDSDAHRNHSFRPVSEATLDLRKELRRSLEPLQDRLKLLQQVKGHFGHTTEHVLLQTRQAETQMKKQFQELHRFLQEEEDARIDALREEERQKVWVLSHETEALRREMAALSDVIQAAEEQLRAADASFIRNHKAAVERVQRCRLQDVPRLLSGVLMDVAKHVGNLSFRVWTKMKEVVSYSPVVLDPNTAEAGLLLSEDLTSVRHGPRQELPENPERFECHDMVLGSEGFCSGAHSWSVEVGDSRAWLVGVAAEGFRRKGAPDPSSGLWAVAFSNGEYVSISPTGPSPLHPERKLKSVSVHLDWGRGRLTFTDAETQAHIQEFTPGHSELVLVTEHFNKCHLTSQQHRNH</sequence>
<dbReference type="InterPro" id="IPR003879">
    <property type="entry name" value="Butyrophylin_SPRY"/>
</dbReference>
<evidence type="ECO:0000256" key="4">
    <source>
        <dbReference type="ARBA" id="ARBA00022771"/>
    </source>
</evidence>
<dbReference type="Gene3D" id="3.30.40.10">
    <property type="entry name" value="Zinc/RING finger domain, C3HC4 (zinc finger)"/>
    <property type="match status" value="1"/>
</dbReference>
<keyword evidence="7" id="KW-0175">Coiled coil</keyword>